<name>A0A830HA79_9CHLO</name>
<organism evidence="8 9">
    <name type="scientific">Pycnococcus provasolii</name>
    <dbReference type="NCBI Taxonomy" id="41880"/>
    <lineage>
        <taxon>Eukaryota</taxon>
        <taxon>Viridiplantae</taxon>
        <taxon>Chlorophyta</taxon>
        <taxon>Pseudoscourfieldiophyceae</taxon>
        <taxon>Pseudoscourfieldiales</taxon>
        <taxon>Pycnococcaceae</taxon>
        <taxon>Pycnococcus</taxon>
    </lineage>
</organism>
<dbReference type="SUPFAM" id="SSF51905">
    <property type="entry name" value="FAD/NAD(P)-binding domain"/>
    <property type="match status" value="2"/>
</dbReference>
<evidence type="ECO:0000256" key="4">
    <source>
        <dbReference type="ARBA" id="ARBA00022857"/>
    </source>
</evidence>
<dbReference type="InterPro" id="IPR036188">
    <property type="entry name" value="FAD/NAD-bd_sf"/>
</dbReference>
<evidence type="ECO:0000256" key="1">
    <source>
        <dbReference type="ARBA" id="ARBA00009183"/>
    </source>
</evidence>
<dbReference type="GO" id="GO:0004499">
    <property type="term" value="F:N,N-dimethylaniline monooxygenase activity"/>
    <property type="evidence" value="ECO:0007669"/>
    <property type="project" value="InterPro"/>
</dbReference>
<dbReference type="InterPro" id="IPR020946">
    <property type="entry name" value="Flavin_mOase-like"/>
</dbReference>
<sequence>MACSSSSCSASARHDEARSFMMNEESSSADSSASMDDKKKKRSVRVAIIGGGAAGLSALREIVHAQAAASECDDDDVSLEPTLFEERDAVGGVYTRTYEGAMLTTSDHVTSFGAMPSTTERARFLTADEYAEYLHTYAVQNNITPYIRLGTRVVRIQAILDDNAVSSEVPKACISEAREQMDAMCARARYAVTTMLASTTTLTTQIFDHVVICTGTNQIPKPIPSWPGVHDFTGTVMHSSELFNLSFERAFANKRVLLVGLGETASDVSLAVAKVAAATAISSRAGPGVVVPRYFEDTPGDSMMCRAFYALPEPAASKFWAYAFASGARFVGTFYRSRSEANGADETEILRTAARLNVARGAVPNRDFGTKNTSFLEACVRHNTALYPDIARFTSTSVMFVDGSTFECDVVLVNNGYTGRNFAVFDGDDDSESRQTDVAAGTRAFWEDQIQQQLRHELSDVRKMHLNMYPPSFGGGISVHGFARAAFGAVPPIAEMQARLHAAFLVGKVCIPSATSMRASANRSSAAHARRFGLTGLRIRALVDYLSTMEALAEPLGVSPQPLLWSPTFFLKHHRVWRALLFGPINGWQYYLRGTTETEREAAIEAFERASLSPYLQGHMGRGFTSFFFGSLAARKSMGQRLVGV</sequence>
<keyword evidence="6" id="KW-0503">Monooxygenase</keyword>
<keyword evidence="2 6" id="KW-0285">Flavoprotein</keyword>
<dbReference type="EMBL" id="BNJQ01000006">
    <property type="protein sequence ID" value="GHP03895.1"/>
    <property type="molecule type" value="Genomic_DNA"/>
</dbReference>
<evidence type="ECO:0000256" key="7">
    <source>
        <dbReference type="SAM" id="MobiDB-lite"/>
    </source>
</evidence>
<dbReference type="PIRSF" id="PIRSF000332">
    <property type="entry name" value="FMO"/>
    <property type="match status" value="1"/>
</dbReference>
<gene>
    <name evidence="8" type="ORF">PPROV_000264900</name>
</gene>
<dbReference type="Proteomes" id="UP000660262">
    <property type="component" value="Unassembled WGS sequence"/>
</dbReference>
<dbReference type="Pfam" id="PF00743">
    <property type="entry name" value="FMO-like"/>
    <property type="match status" value="2"/>
</dbReference>
<feature type="region of interest" description="Disordered" evidence="7">
    <location>
        <begin position="1"/>
        <end position="38"/>
    </location>
</feature>
<keyword evidence="4" id="KW-0521">NADP</keyword>
<evidence type="ECO:0000313" key="8">
    <source>
        <dbReference type="EMBL" id="GHP03895.1"/>
    </source>
</evidence>
<feature type="compositionally biased region" description="Low complexity" evidence="7">
    <location>
        <begin position="1"/>
        <end position="11"/>
    </location>
</feature>
<evidence type="ECO:0000256" key="5">
    <source>
        <dbReference type="ARBA" id="ARBA00023002"/>
    </source>
</evidence>
<dbReference type="GO" id="GO:0050660">
    <property type="term" value="F:flavin adenine dinucleotide binding"/>
    <property type="evidence" value="ECO:0007669"/>
    <property type="project" value="InterPro"/>
</dbReference>
<dbReference type="InterPro" id="IPR000960">
    <property type="entry name" value="Flavin_mOase"/>
</dbReference>
<protein>
    <recommendedName>
        <fullName evidence="6">Flavin-containing monooxygenase</fullName>
        <ecNumber evidence="6">1.-.-.-</ecNumber>
    </recommendedName>
</protein>
<dbReference type="Gene3D" id="3.50.50.60">
    <property type="entry name" value="FAD/NAD(P)-binding domain"/>
    <property type="match status" value="1"/>
</dbReference>
<dbReference type="GO" id="GO:0050661">
    <property type="term" value="F:NADP binding"/>
    <property type="evidence" value="ECO:0007669"/>
    <property type="project" value="InterPro"/>
</dbReference>
<keyword evidence="3 6" id="KW-0274">FAD</keyword>
<dbReference type="EC" id="1.-.-.-" evidence="6"/>
<dbReference type="OrthoDB" id="66881at2759"/>
<evidence type="ECO:0000256" key="3">
    <source>
        <dbReference type="ARBA" id="ARBA00022827"/>
    </source>
</evidence>
<dbReference type="InterPro" id="IPR050346">
    <property type="entry name" value="FMO-like"/>
</dbReference>
<accession>A0A830HA79</accession>
<keyword evidence="5 6" id="KW-0560">Oxidoreductase</keyword>
<evidence type="ECO:0000256" key="2">
    <source>
        <dbReference type="ARBA" id="ARBA00022630"/>
    </source>
</evidence>
<reference evidence="8" key="1">
    <citation type="submission" date="2020-10" db="EMBL/GenBank/DDBJ databases">
        <title>Unveiling of a novel bifunctional photoreceptor, Dualchrome1, isolated from a cosmopolitan green alga.</title>
        <authorList>
            <person name="Suzuki S."/>
            <person name="Kawachi M."/>
        </authorList>
    </citation>
    <scope>NUCLEOTIDE SEQUENCE</scope>
    <source>
        <strain evidence="8">NIES 2893</strain>
    </source>
</reference>
<comment type="cofactor">
    <cofactor evidence="6">
        <name>FAD</name>
        <dbReference type="ChEBI" id="CHEBI:57692"/>
    </cofactor>
</comment>
<dbReference type="AlphaFoldDB" id="A0A830HA79"/>
<dbReference type="PANTHER" id="PTHR23023">
    <property type="entry name" value="DIMETHYLANILINE MONOOXYGENASE"/>
    <property type="match status" value="1"/>
</dbReference>
<evidence type="ECO:0000313" key="9">
    <source>
        <dbReference type="Proteomes" id="UP000660262"/>
    </source>
</evidence>
<dbReference type="PRINTS" id="PR00368">
    <property type="entry name" value="FADPNR"/>
</dbReference>
<comment type="similarity">
    <text evidence="1 6">Belongs to the FMO family.</text>
</comment>
<proteinExistence type="inferred from homology"/>
<comment type="caution">
    <text evidence="8">The sequence shown here is derived from an EMBL/GenBank/DDBJ whole genome shotgun (WGS) entry which is preliminary data.</text>
</comment>
<keyword evidence="9" id="KW-1185">Reference proteome</keyword>
<evidence type="ECO:0000256" key="6">
    <source>
        <dbReference type="RuleBase" id="RU361177"/>
    </source>
</evidence>